<dbReference type="PANTHER" id="PTHR23511:SF34">
    <property type="entry name" value="SYNAPTIC VESICLE GLYCOPROTEIN 2"/>
    <property type="match status" value="1"/>
</dbReference>
<feature type="transmembrane region" description="Helical" evidence="7">
    <location>
        <begin position="424"/>
        <end position="444"/>
    </location>
</feature>
<evidence type="ECO:0000256" key="4">
    <source>
        <dbReference type="ARBA" id="ARBA00022692"/>
    </source>
</evidence>
<feature type="domain" description="Major facilitator superfamily (MFS) profile" evidence="8">
    <location>
        <begin position="32"/>
        <end position="449"/>
    </location>
</feature>
<comment type="subcellular location">
    <subcellularLocation>
        <location evidence="1">Membrane</location>
        <topology evidence="1">Multi-pass membrane protein</topology>
    </subcellularLocation>
</comment>
<dbReference type="STRING" id="1796606.A2G96_23270"/>
<evidence type="ECO:0000256" key="3">
    <source>
        <dbReference type="ARBA" id="ARBA00022448"/>
    </source>
</evidence>
<evidence type="ECO:0000256" key="7">
    <source>
        <dbReference type="SAM" id="Phobius"/>
    </source>
</evidence>
<name>A0A142JRP5_9BURK</name>
<reference evidence="9 10" key="1">
    <citation type="submission" date="2016-03" db="EMBL/GenBank/DDBJ databases">
        <title>Complete genome sequence of a novel chlorpyrifos degrading bacterium, Cupriavidus nantongensis sp. X1.</title>
        <authorList>
            <person name="Fang L."/>
        </authorList>
    </citation>
    <scope>NUCLEOTIDE SEQUENCE [LARGE SCALE GENOMIC DNA]</scope>
    <source>
        <strain evidence="9 10">X1</strain>
    </source>
</reference>
<evidence type="ECO:0000313" key="9">
    <source>
        <dbReference type="EMBL" id="AMR80757.1"/>
    </source>
</evidence>
<dbReference type="OrthoDB" id="5368493at2"/>
<dbReference type="PROSITE" id="PS50850">
    <property type="entry name" value="MFS"/>
    <property type="match status" value="1"/>
</dbReference>
<feature type="transmembrane region" description="Helical" evidence="7">
    <location>
        <begin position="336"/>
        <end position="354"/>
    </location>
</feature>
<accession>A0A142JRP5</accession>
<dbReference type="Pfam" id="PF00083">
    <property type="entry name" value="Sugar_tr"/>
    <property type="match status" value="1"/>
</dbReference>
<dbReference type="InterPro" id="IPR005828">
    <property type="entry name" value="MFS_sugar_transport-like"/>
</dbReference>
<feature type="transmembrane region" description="Helical" evidence="7">
    <location>
        <begin position="308"/>
        <end position="329"/>
    </location>
</feature>
<comment type="similarity">
    <text evidence="2">Belongs to the major facilitator superfamily. Sugar transporter (TC 2.A.1.1) family.</text>
</comment>
<dbReference type="KEGG" id="cnan:A2G96_23270"/>
<organism evidence="9 10">
    <name type="scientific">Cupriavidus nantongensis</name>
    <dbReference type="NCBI Taxonomy" id="1796606"/>
    <lineage>
        <taxon>Bacteria</taxon>
        <taxon>Pseudomonadati</taxon>
        <taxon>Pseudomonadota</taxon>
        <taxon>Betaproteobacteria</taxon>
        <taxon>Burkholderiales</taxon>
        <taxon>Burkholderiaceae</taxon>
        <taxon>Cupriavidus</taxon>
    </lineage>
</organism>
<feature type="transmembrane region" description="Helical" evidence="7">
    <location>
        <begin position="98"/>
        <end position="116"/>
    </location>
</feature>
<sequence>MNRSNTVVRPDSPSSILARLDRLPVMASHYVWAALLAANLMLEYYDNAIFAYASPTIKAHTNLSTEQIGVISSAFFIGMIIGALVGGRLSDQWGRRSVLVWTTVLYSLGALATAFAPTYETILASRVVTGIGVQAATSVLLVYIAEMFPGQARGRFVSIVTIGFVASGIGAAALAMFYLPHSGAGAWRNLFLGGSIGLLIAPLARFILPESVRWCIARGRFDRAERIVGELEARALRRGPLDAPGIAGIQPNVAAPTLRDLIGDKAVLRTIAVLTLGYFGATLAYYLFGQWGVYSLVYSLKYAEEQAYYILFLWNVIYGVTPFIAMLFLDRYERKSTILAVSVLSALPLAVLGISATSWVVIGAGGLASIITGLVINAYYTYIPETIPTQLRALGSGIVISGGRFGGAVAGVLGAALFSASGMAGVMLAAAACYIVFSIPVALFGPRTTNRSLEAVADDESGAANGTRQCANTSVAA</sequence>
<evidence type="ECO:0000256" key="6">
    <source>
        <dbReference type="ARBA" id="ARBA00023136"/>
    </source>
</evidence>
<dbReference type="InterPro" id="IPR005829">
    <property type="entry name" value="Sugar_transporter_CS"/>
</dbReference>
<evidence type="ECO:0000259" key="8">
    <source>
        <dbReference type="PROSITE" id="PS50850"/>
    </source>
</evidence>
<evidence type="ECO:0000256" key="2">
    <source>
        <dbReference type="ARBA" id="ARBA00010992"/>
    </source>
</evidence>
<dbReference type="SUPFAM" id="SSF103473">
    <property type="entry name" value="MFS general substrate transporter"/>
    <property type="match status" value="1"/>
</dbReference>
<evidence type="ECO:0000256" key="1">
    <source>
        <dbReference type="ARBA" id="ARBA00004141"/>
    </source>
</evidence>
<keyword evidence="10" id="KW-1185">Reference proteome</keyword>
<dbReference type="Proteomes" id="UP000075238">
    <property type="component" value="Chromosome 2"/>
</dbReference>
<keyword evidence="4 7" id="KW-0812">Transmembrane</keyword>
<dbReference type="RefSeq" id="WP_062802585.1">
    <property type="nucleotide sequence ID" value="NZ_CP014845.1"/>
</dbReference>
<evidence type="ECO:0000313" key="10">
    <source>
        <dbReference type="Proteomes" id="UP000075238"/>
    </source>
</evidence>
<feature type="transmembrane region" description="Helical" evidence="7">
    <location>
        <begin position="122"/>
        <end position="144"/>
    </location>
</feature>
<dbReference type="AlphaFoldDB" id="A0A142JRP5"/>
<dbReference type="GO" id="GO:0022857">
    <property type="term" value="F:transmembrane transporter activity"/>
    <property type="evidence" value="ECO:0007669"/>
    <property type="project" value="InterPro"/>
</dbReference>
<proteinExistence type="inferred from homology"/>
<feature type="transmembrane region" description="Helical" evidence="7">
    <location>
        <begin position="156"/>
        <end position="178"/>
    </location>
</feature>
<feature type="transmembrane region" description="Helical" evidence="7">
    <location>
        <begin position="68"/>
        <end position="86"/>
    </location>
</feature>
<dbReference type="PROSITE" id="PS00216">
    <property type="entry name" value="SUGAR_TRANSPORT_1"/>
    <property type="match status" value="1"/>
</dbReference>
<protein>
    <submittedName>
        <fullName evidence="9">MFS transporter</fullName>
    </submittedName>
</protein>
<feature type="transmembrane region" description="Helical" evidence="7">
    <location>
        <begin position="394"/>
        <end position="418"/>
    </location>
</feature>
<dbReference type="CDD" id="cd17316">
    <property type="entry name" value="MFS_SV2_like"/>
    <property type="match status" value="1"/>
</dbReference>
<dbReference type="PANTHER" id="PTHR23511">
    <property type="entry name" value="SYNAPTIC VESICLE GLYCOPROTEIN 2"/>
    <property type="match status" value="1"/>
</dbReference>
<dbReference type="Gene3D" id="1.20.1250.20">
    <property type="entry name" value="MFS general substrate transporter like domains"/>
    <property type="match status" value="1"/>
</dbReference>
<keyword evidence="3" id="KW-0813">Transport</keyword>
<feature type="transmembrane region" description="Helical" evidence="7">
    <location>
        <begin position="23"/>
        <end position="42"/>
    </location>
</feature>
<gene>
    <name evidence="9" type="ORF">A2G96_23270</name>
</gene>
<dbReference type="InterPro" id="IPR020846">
    <property type="entry name" value="MFS_dom"/>
</dbReference>
<evidence type="ECO:0000256" key="5">
    <source>
        <dbReference type="ARBA" id="ARBA00022989"/>
    </source>
</evidence>
<feature type="transmembrane region" description="Helical" evidence="7">
    <location>
        <begin position="360"/>
        <end position="382"/>
    </location>
</feature>
<feature type="transmembrane region" description="Helical" evidence="7">
    <location>
        <begin position="266"/>
        <end position="288"/>
    </location>
</feature>
<dbReference type="EMBL" id="CP014845">
    <property type="protein sequence ID" value="AMR80757.1"/>
    <property type="molecule type" value="Genomic_DNA"/>
</dbReference>
<feature type="transmembrane region" description="Helical" evidence="7">
    <location>
        <begin position="190"/>
        <end position="208"/>
    </location>
</feature>
<dbReference type="GO" id="GO:0016020">
    <property type="term" value="C:membrane"/>
    <property type="evidence" value="ECO:0007669"/>
    <property type="project" value="UniProtKB-SubCell"/>
</dbReference>
<keyword evidence="6 7" id="KW-0472">Membrane</keyword>
<keyword evidence="5 7" id="KW-1133">Transmembrane helix</keyword>
<dbReference type="InterPro" id="IPR036259">
    <property type="entry name" value="MFS_trans_sf"/>
</dbReference>